<name>A0A183FBE7_HELPZ</name>
<proteinExistence type="predicted"/>
<accession>A0A183FBE7</accession>
<evidence type="ECO:0000313" key="2">
    <source>
        <dbReference type="WBParaSite" id="HPBE_0000348901-mRNA-1"/>
    </source>
</evidence>
<sequence length="35" mass="4058">LAYRRRHGSNKMLVINDIATLVKKAPKPPHLEYIN</sequence>
<reference evidence="2" key="1">
    <citation type="submission" date="2019-09" db="UniProtKB">
        <authorList>
            <consortium name="WormBaseParasite"/>
        </authorList>
    </citation>
    <scope>IDENTIFICATION</scope>
</reference>
<protein>
    <submittedName>
        <fullName evidence="2">IS630 family transposase</fullName>
    </submittedName>
</protein>
<evidence type="ECO:0000313" key="1">
    <source>
        <dbReference type="Proteomes" id="UP000050761"/>
    </source>
</evidence>
<dbReference type="AlphaFoldDB" id="A0A183FBE7"/>
<dbReference type="Proteomes" id="UP000050761">
    <property type="component" value="Unassembled WGS sequence"/>
</dbReference>
<keyword evidence="1" id="KW-1185">Reference proteome</keyword>
<dbReference type="WBParaSite" id="HPBE_0000348901-mRNA-1">
    <property type="protein sequence ID" value="HPBE_0000348901-mRNA-1"/>
    <property type="gene ID" value="HPBE_0000348901"/>
</dbReference>
<organism evidence="1 2">
    <name type="scientific">Heligmosomoides polygyrus</name>
    <name type="common">Parasitic roundworm</name>
    <dbReference type="NCBI Taxonomy" id="6339"/>
    <lineage>
        <taxon>Eukaryota</taxon>
        <taxon>Metazoa</taxon>
        <taxon>Ecdysozoa</taxon>
        <taxon>Nematoda</taxon>
        <taxon>Chromadorea</taxon>
        <taxon>Rhabditida</taxon>
        <taxon>Rhabditina</taxon>
        <taxon>Rhabditomorpha</taxon>
        <taxon>Strongyloidea</taxon>
        <taxon>Heligmosomidae</taxon>
        <taxon>Heligmosomoides</taxon>
    </lineage>
</organism>